<evidence type="ECO:0000313" key="2">
    <source>
        <dbReference type="EMBL" id="EMD00902.1"/>
    </source>
</evidence>
<evidence type="ECO:0000256" key="1">
    <source>
        <dbReference type="SAM" id="SignalP"/>
    </source>
</evidence>
<organism evidence="2 3">
    <name type="scientific">Baudoinia panamericana (strain UAMH 10762)</name>
    <name type="common">Angels' share fungus</name>
    <name type="synonym">Baudoinia compniacensis (strain UAMH 10762)</name>
    <dbReference type="NCBI Taxonomy" id="717646"/>
    <lineage>
        <taxon>Eukaryota</taxon>
        <taxon>Fungi</taxon>
        <taxon>Dikarya</taxon>
        <taxon>Ascomycota</taxon>
        <taxon>Pezizomycotina</taxon>
        <taxon>Dothideomycetes</taxon>
        <taxon>Dothideomycetidae</taxon>
        <taxon>Mycosphaerellales</taxon>
        <taxon>Teratosphaeriaceae</taxon>
        <taxon>Baudoinia</taxon>
    </lineage>
</organism>
<keyword evidence="3" id="KW-1185">Reference proteome</keyword>
<dbReference type="RefSeq" id="XP_007672086.1">
    <property type="nucleotide sequence ID" value="XM_007673896.1"/>
</dbReference>
<keyword evidence="1" id="KW-0732">Signal</keyword>
<dbReference type="OrthoDB" id="159229at2759"/>
<dbReference type="eggNOG" id="ENOG502S5NX">
    <property type="taxonomic scope" value="Eukaryota"/>
</dbReference>
<dbReference type="AlphaFoldDB" id="M2MVB2"/>
<dbReference type="HOGENOM" id="CLU_063073_0_0_1"/>
<feature type="chain" id="PRO_5004021719" description="Superoxide dismutase copper/zinc binding domain-containing protein" evidence="1">
    <location>
        <begin position="21"/>
        <end position="229"/>
    </location>
</feature>
<evidence type="ECO:0008006" key="4">
    <source>
        <dbReference type="Google" id="ProtNLM"/>
    </source>
</evidence>
<sequence>MRLATVLYLAGAYFPSTILAQSTTAPAVTANPQGAQYIATLPNNATWPMGSMVVSTAPSGMGVSVQISISNLPPSGGPFHAVYSINMFPVNASGNCSITGGPLDPYNVTEAALCDPNNPATCQVGDMSGKHGPINGTNYAASYNDAYLSTQPNTTTFMGNCSLVVYFANKTRLSCANFTVPGRSSSSFASPIILHATSVGGSSAGNMQPLAPGAGIGASTVADVQIATV</sequence>
<dbReference type="InterPro" id="IPR036423">
    <property type="entry name" value="SOD-like_Cu/Zn_dom_sf"/>
</dbReference>
<proteinExistence type="predicted"/>
<name>M2MVB2_BAUPA</name>
<dbReference type="SUPFAM" id="SSF49329">
    <property type="entry name" value="Cu,Zn superoxide dismutase-like"/>
    <property type="match status" value="1"/>
</dbReference>
<dbReference type="GO" id="GO:0046872">
    <property type="term" value="F:metal ion binding"/>
    <property type="evidence" value="ECO:0007669"/>
    <property type="project" value="InterPro"/>
</dbReference>
<feature type="signal peptide" evidence="1">
    <location>
        <begin position="1"/>
        <end position="20"/>
    </location>
</feature>
<dbReference type="Proteomes" id="UP000011761">
    <property type="component" value="Unassembled WGS sequence"/>
</dbReference>
<accession>M2MVB2</accession>
<dbReference type="GO" id="GO:0006801">
    <property type="term" value="P:superoxide metabolic process"/>
    <property type="evidence" value="ECO:0007669"/>
    <property type="project" value="InterPro"/>
</dbReference>
<dbReference type="STRING" id="717646.M2MVB2"/>
<dbReference type="EMBL" id="KB445550">
    <property type="protein sequence ID" value="EMD00902.1"/>
    <property type="molecule type" value="Genomic_DNA"/>
</dbReference>
<gene>
    <name evidence="2" type="ORF">BAUCODRAFT_61624</name>
</gene>
<evidence type="ECO:0000313" key="3">
    <source>
        <dbReference type="Proteomes" id="UP000011761"/>
    </source>
</evidence>
<reference evidence="2 3" key="1">
    <citation type="journal article" date="2012" name="PLoS Pathog.">
        <title>Diverse lifestyles and strategies of plant pathogenesis encoded in the genomes of eighteen Dothideomycetes fungi.</title>
        <authorList>
            <person name="Ohm R.A."/>
            <person name="Feau N."/>
            <person name="Henrissat B."/>
            <person name="Schoch C.L."/>
            <person name="Horwitz B.A."/>
            <person name="Barry K.W."/>
            <person name="Condon B.J."/>
            <person name="Copeland A.C."/>
            <person name="Dhillon B."/>
            <person name="Glaser F."/>
            <person name="Hesse C.N."/>
            <person name="Kosti I."/>
            <person name="LaButti K."/>
            <person name="Lindquist E.A."/>
            <person name="Lucas S."/>
            <person name="Salamov A.A."/>
            <person name="Bradshaw R.E."/>
            <person name="Ciuffetti L."/>
            <person name="Hamelin R.C."/>
            <person name="Kema G.H.J."/>
            <person name="Lawrence C."/>
            <person name="Scott J.A."/>
            <person name="Spatafora J.W."/>
            <person name="Turgeon B.G."/>
            <person name="de Wit P.J.G.M."/>
            <person name="Zhong S."/>
            <person name="Goodwin S.B."/>
            <person name="Grigoriev I.V."/>
        </authorList>
    </citation>
    <scope>NUCLEOTIDE SEQUENCE [LARGE SCALE GENOMIC DNA]</scope>
    <source>
        <strain evidence="2 3">UAMH 10762</strain>
    </source>
</reference>
<protein>
    <recommendedName>
        <fullName evidence="4">Superoxide dismutase copper/zinc binding domain-containing protein</fullName>
    </recommendedName>
</protein>
<dbReference type="Gene3D" id="2.60.40.200">
    <property type="entry name" value="Superoxide dismutase, copper/zinc binding domain"/>
    <property type="match status" value="1"/>
</dbReference>
<dbReference type="OMA" id="ACANITQ"/>
<dbReference type="KEGG" id="bcom:BAUCODRAFT_61624"/>
<dbReference type="GeneID" id="19115933"/>